<dbReference type="Pfam" id="PF05190">
    <property type="entry name" value="MutS_IV"/>
    <property type="match status" value="1"/>
</dbReference>
<dbReference type="SMART" id="SM00533">
    <property type="entry name" value="MUTSd"/>
    <property type="match status" value="1"/>
</dbReference>
<evidence type="ECO:0000313" key="9">
    <source>
        <dbReference type="Proteomes" id="UP001150569"/>
    </source>
</evidence>
<evidence type="ECO:0000256" key="4">
    <source>
        <dbReference type="ARBA" id="ARBA00023125"/>
    </source>
</evidence>
<proteinExistence type="inferred from homology"/>
<comment type="similarity">
    <text evidence="1">Belongs to the DNA mismatch repair MutS family.</text>
</comment>
<dbReference type="SUPFAM" id="SSF48334">
    <property type="entry name" value="DNA repair protein MutS, domain III"/>
    <property type="match status" value="1"/>
</dbReference>
<dbReference type="AlphaFoldDB" id="A0A9W8A4Z0"/>
<keyword evidence="4" id="KW-0238">DNA-binding</keyword>
<dbReference type="InterPro" id="IPR027417">
    <property type="entry name" value="P-loop_NTPase"/>
</dbReference>
<evidence type="ECO:0000256" key="2">
    <source>
        <dbReference type="ARBA" id="ARBA00022741"/>
    </source>
</evidence>
<evidence type="ECO:0000256" key="5">
    <source>
        <dbReference type="ARBA" id="ARBA00023254"/>
    </source>
</evidence>
<dbReference type="GO" id="GO:0140664">
    <property type="term" value="F:ATP-dependent DNA damage sensor activity"/>
    <property type="evidence" value="ECO:0007669"/>
    <property type="project" value="InterPro"/>
</dbReference>
<dbReference type="InterPro" id="IPR036187">
    <property type="entry name" value="DNA_mismatch_repair_MutS_sf"/>
</dbReference>
<evidence type="ECO:0000256" key="1">
    <source>
        <dbReference type="ARBA" id="ARBA00006271"/>
    </source>
</evidence>
<dbReference type="GO" id="GO:0005634">
    <property type="term" value="C:nucleus"/>
    <property type="evidence" value="ECO:0007669"/>
    <property type="project" value="TreeGrafter"/>
</dbReference>
<evidence type="ECO:0000259" key="7">
    <source>
        <dbReference type="SMART" id="SM00534"/>
    </source>
</evidence>
<gene>
    <name evidence="8" type="primary">MSH4_1</name>
    <name evidence="8" type="ORF">IWQ60_006134</name>
</gene>
<dbReference type="Pfam" id="PF00488">
    <property type="entry name" value="MutS_V"/>
    <property type="match status" value="2"/>
</dbReference>
<reference evidence="8" key="1">
    <citation type="submission" date="2022-07" db="EMBL/GenBank/DDBJ databases">
        <title>Phylogenomic reconstructions and comparative analyses of Kickxellomycotina fungi.</title>
        <authorList>
            <person name="Reynolds N.K."/>
            <person name="Stajich J.E."/>
            <person name="Barry K."/>
            <person name="Grigoriev I.V."/>
            <person name="Crous P."/>
            <person name="Smith M.E."/>
        </authorList>
    </citation>
    <scope>NUCLEOTIDE SEQUENCE</scope>
    <source>
        <strain evidence="8">RSA 861</strain>
    </source>
</reference>
<dbReference type="InterPro" id="IPR007861">
    <property type="entry name" value="DNA_mismatch_repair_MutS_clamp"/>
</dbReference>
<evidence type="ECO:0000256" key="3">
    <source>
        <dbReference type="ARBA" id="ARBA00022840"/>
    </source>
</evidence>
<accession>A0A9W8A4Z0</accession>
<keyword evidence="9" id="KW-1185">Reference proteome</keyword>
<organism evidence="8 9">
    <name type="scientific">Tieghemiomyces parasiticus</name>
    <dbReference type="NCBI Taxonomy" id="78921"/>
    <lineage>
        <taxon>Eukaryota</taxon>
        <taxon>Fungi</taxon>
        <taxon>Fungi incertae sedis</taxon>
        <taxon>Zoopagomycota</taxon>
        <taxon>Kickxellomycotina</taxon>
        <taxon>Dimargaritomycetes</taxon>
        <taxon>Dimargaritales</taxon>
        <taxon>Dimargaritaceae</taxon>
        <taxon>Tieghemiomyces</taxon>
    </lineage>
</organism>
<dbReference type="SUPFAM" id="SSF52540">
    <property type="entry name" value="P-loop containing nucleoside triphosphate hydrolases"/>
    <property type="match status" value="1"/>
</dbReference>
<feature type="domain" description="DNA mismatch repair protein MutS core" evidence="6">
    <location>
        <begin position="141"/>
        <end position="465"/>
    </location>
</feature>
<evidence type="ECO:0000313" key="8">
    <source>
        <dbReference type="EMBL" id="KAJ1923039.1"/>
    </source>
</evidence>
<dbReference type="GO" id="GO:0006298">
    <property type="term" value="P:mismatch repair"/>
    <property type="evidence" value="ECO:0007669"/>
    <property type="project" value="InterPro"/>
</dbReference>
<keyword evidence="5" id="KW-0469">Meiosis</keyword>
<comment type="caution">
    <text evidence="8">The sequence shown here is derived from an EMBL/GenBank/DDBJ whole genome shotgun (WGS) entry which is preliminary data.</text>
</comment>
<dbReference type="GO" id="GO:0030983">
    <property type="term" value="F:mismatched DNA binding"/>
    <property type="evidence" value="ECO:0007669"/>
    <property type="project" value="InterPro"/>
</dbReference>
<dbReference type="Gene3D" id="3.40.50.300">
    <property type="entry name" value="P-loop containing nucleotide triphosphate hydrolases"/>
    <property type="match status" value="1"/>
</dbReference>
<dbReference type="Proteomes" id="UP001150569">
    <property type="component" value="Unassembled WGS sequence"/>
</dbReference>
<keyword evidence="2" id="KW-0547">Nucleotide-binding</keyword>
<dbReference type="SMART" id="SM00534">
    <property type="entry name" value="MUTSac"/>
    <property type="match status" value="1"/>
</dbReference>
<dbReference type="EMBL" id="JANBPT010000358">
    <property type="protein sequence ID" value="KAJ1923039.1"/>
    <property type="molecule type" value="Genomic_DNA"/>
</dbReference>
<dbReference type="OrthoDB" id="276261at2759"/>
<sequence>MLARFGIRAMYNVAARPSLVILVKSTSSSLHEELSLFVHSALQGTEVRTSERKHFDSVAGLDFVRTYAFEATSHRALQSIMTTKYYCAGAVAAVFNHLERTGALDVVFASLRFQYTADEDTVAIDPKTAAQLELVASLRGDTTGSLFHILNHTRTPMGARLLRVSLLQPLANIAAVMARQNVVEELLNSEAMFFGLRKALKDIPDLDGPLAKLRYRPEKAKLHHAQQNVSLVITLKKAVESIRMVSSCLDGARHETLVGTKKVFERAVTEILSPILAVVDDEVNMQKGANSMRHIRCYVVKAGYDSLLDLVRQVYQETIDDIYGLVQTYCENFGVTIRLQFNSTTGFYLSIQASEKPPEELDPIFINVVRKGKILRFTTLEILKMNDRVNNALAEITLMSDKALHSVVENLRSRLGLLDEVSAKLADLDLAASFADLCTRGHYVRPQFGATLKITEGRHPALDKARGSCTANEVHADLEASPLTFVCGGNRSGKTTYLKQIALLHIMAHAGAYLPASHAVVRPLRQILARFCHDDGRAGEDWRASSFTAEVLDVAAILDRVSAPLATAEAAVATDEGTLHSSDNGSSKGTTTLVLIDELGRATAPAEGASLVYAVARHLAVRPAITFFATHAVRVVEHLRQHPRIKVVSFGVPPDTTADRPEANTHNAHRLQVGPVSSSTHYGILAARLLRLPKAITDRAAEIAYSFDRPIVVESDPGASEGPLLRELRAFQATSPTLAQWQAYLKKLQQELVGHRKAGRNAILGDDATPEMIVLD</sequence>
<keyword evidence="3" id="KW-0067">ATP-binding</keyword>
<feature type="domain" description="DNA mismatch repair proteins mutS family" evidence="7">
    <location>
        <begin position="481"/>
        <end position="705"/>
    </location>
</feature>
<dbReference type="Pfam" id="PF05192">
    <property type="entry name" value="MutS_III"/>
    <property type="match status" value="1"/>
</dbReference>
<dbReference type="InterPro" id="IPR045076">
    <property type="entry name" value="MutS"/>
</dbReference>
<dbReference type="GO" id="GO:0005524">
    <property type="term" value="F:ATP binding"/>
    <property type="evidence" value="ECO:0007669"/>
    <property type="project" value="UniProtKB-KW"/>
</dbReference>
<evidence type="ECO:0000259" key="6">
    <source>
        <dbReference type="SMART" id="SM00533"/>
    </source>
</evidence>
<dbReference type="Gene3D" id="1.10.1420.10">
    <property type="match status" value="2"/>
</dbReference>
<dbReference type="InterPro" id="IPR000432">
    <property type="entry name" value="DNA_mismatch_repair_MutS_C"/>
</dbReference>
<dbReference type="PANTHER" id="PTHR11361:SF21">
    <property type="entry name" value="MUTS PROTEIN HOMOLOG 4"/>
    <property type="match status" value="1"/>
</dbReference>
<dbReference type="InterPro" id="IPR007696">
    <property type="entry name" value="DNA_mismatch_repair_MutS_core"/>
</dbReference>
<dbReference type="PIRSF" id="PIRSF005813">
    <property type="entry name" value="MSH2"/>
    <property type="match status" value="1"/>
</dbReference>
<protein>
    <submittedName>
        <fullName evidence="8">MutS protein msh4</fullName>
    </submittedName>
</protein>
<dbReference type="InterPro" id="IPR011184">
    <property type="entry name" value="DNA_mismatch_repair_Msh2"/>
</dbReference>
<name>A0A9W8A4Z0_9FUNG</name>
<dbReference type="GO" id="GO:0007131">
    <property type="term" value="P:reciprocal meiotic recombination"/>
    <property type="evidence" value="ECO:0007669"/>
    <property type="project" value="TreeGrafter"/>
</dbReference>
<dbReference type="PANTHER" id="PTHR11361">
    <property type="entry name" value="DNA MISMATCH REPAIR PROTEIN MUTS FAMILY MEMBER"/>
    <property type="match status" value="1"/>
</dbReference>